<accession>A0A9P4VQ56</accession>
<dbReference type="Proteomes" id="UP000799429">
    <property type="component" value="Unassembled WGS sequence"/>
</dbReference>
<evidence type="ECO:0000313" key="4">
    <source>
        <dbReference type="Proteomes" id="UP000799429"/>
    </source>
</evidence>
<evidence type="ECO:0000313" key="3">
    <source>
        <dbReference type="EMBL" id="KAF2837447.1"/>
    </source>
</evidence>
<evidence type="ECO:0000256" key="1">
    <source>
        <dbReference type="SAM" id="Coils"/>
    </source>
</evidence>
<reference evidence="3" key="1">
    <citation type="journal article" date="2020" name="Stud. Mycol.">
        <title>101 Dothideomycetes genomes: a test case for predicting lifestyles and emergence of pathogens.</title>
        <authorList>
            <person name="Haridas S."/>
            <person name="Albert R."/>
            <person name="Binder M."/>
            <person name="Bloem J."/>
            <person name="Labutti K."/>
            <person name="Salamov A."/>
            <person name="Andreopoulos B."/>
            <person name="Baker S."/>
            <person name="Barry K."/>
            <person name="Bills G."/>
            <person name="Bluhm B."/>
            <person name="Cannon C."/>
            <person name="Castanera R."/>
            <person name="Culley D."/>
            <person name="Daum C."/>
            <person name="Ezra D."/>
            <person name="Gonzalez J."/>
            <person name="Henrissat B."/>
            <person name="Kuo A."/>
            <person name="Liang C."/>
            <person name="Lipzen A."/>
            <person name="Lutzoni F."/>
            <person name="Magnuson J."/>
            <person name="Mondo S."/>
            <person name="Nolan M."/>
            <person name="Ohm R."/>
            <person name="Pangilinan J."/>
            <person name="Park H.-J."/>
            <person name="Ramirez L."/>
            <person name="Alfaro M."/>
            <person name="Sun H."/>
            <person name="Tritt A."/>
            <person name="Yoshinaga Y."/>
            <person name="Zwiers L.-H."/>
            <person name="Turgeon B."/>
            <person name="Goodwin S."/>
            <person name="Spatafora J."/>
            <person name="Crous P."/>
            <person name="Grigoriev I."/>
        </authorList>
    </citation>
    <scope>NUCLEOTIDE SEQUENCE</scope>
    <source>
        <strain evidence="3">CBS 101060</strain>
    </source>
</reference>
<protein>
    <submittedName>
        <fullName evidence="3">Uncharacterized protein</fullName>
    </submittedName>
</protein>
<sequence>MSGPLGVAPVASMAANEIDFSKYKIRDAGENESYVGDAEKRIFTVNIWMKLSTLAVYGQGKSQEALRKVTNNCRKRRNAYKKKLAELKKDELPPSQPTRDGQKGVVWPDLTKAIREIKESAEKGERWFDKDDEVTSIASTDEDEVMHDVEVLNTTKPSSSVISTATPPNPKGPSRLPPNELMIRIRGIRQYYFRVLHSNQGFTIYRTTLEALVEFGMLLPIAFANTTYASTIPKSGSGTKSTVTELGFTVQKLHSKQSEAGAPNAMSTNSANRALVQKLQDDIASLREENSHLTNILGDQAKEIRSWWEDPVV</sequence>
<proteinExistence type="predicted"/>
<keyword evidence="4" id="KW-1185">Reference proteome</keyword>
<dbReference type="AlphaFoldDB" id="A0A9P4VQ56"/>
<evidence type="ECO:0000256" key="2">
    <source>
        <dbReference type="SAM" id="MobiDB-lite"/>
    </source>
</evidence>
<organism evidence="3 4">
    <name type="scientific">Patellaria atrata CBS 101060</name>
    <dbReference type="NCBI Taxonomy" id="1346257"/>
    <lineage>
        <taxon>Eukaryota</taxon>
        <taxon>Fungi</taxon>
        <taxon>Dikarya</taxon>
        <taxon>Ascomycota</taxon>
        <taxon>Pezizomycotina</taxon>
        <taxon>Dothideomycetes</taxon>
        <taxon>Dothideomycetes incertae sedis</taxon>
        <taxon>Patellariales</taxon>
        <taxon>Patellariaceae</taxon>
        <taxon>Patellaria</taxon>
    </lineage>
</organism>
<feature type="region of interest" description="Disordered" evidence="2">
    <location>
        <begin position="158"/>
        <end position="178"/>
    </location>
</feature>
<gene>
    <name evidence="3" type="ORF">M501DRAFT_1032688</name>
</gene>
<dbReference type="EMBL" id="MU006099">
    <property type="protein sequence ID" value="KAF2837447.1"/>
    <property type="molecule type" value="Genomic_DNA"/>
</dbReference>
<keyword evidence="1" id="KW-0175">Coiled coil</keyword>
<name>A0A9P4VQ56_9PEZI</name>
<comment type="caution">
    <text evidence="3">The sequence shown here is derived from an EMBL/GenBank/DDBJ whole genome shotgun (WGS) entry which is preliminary data.</text>
</comment>
<feature type="coiled-coil region" evidence="1">
    <location>
        <begin position="269"/>
        <end position="296"/>
    </location>
</feature>